<dbReference type="SUPFAM" id="SSF50249">
    <property type="entry name" value="Nucleic acid-binding proteins"/>
    <property type="match status" value="1"/>
</dbReference>
<proteinExistence type="predicted"/>
<evidence type="ECO:0000259" key="2">
    <source>
        <dbReference type="Pfam" id="PF08646"/>
    </source>
</evidence>
<dbReference type="GO" id="GO:0005634">
    <property type="term" value="C:nucleus"/>
    <property type="evidence" value="ECO:0007669"/>
    <property type="project" value="TreeGrafter"/>
</dbReference>
<accession>A0A7E6FIX2</accession>
<keyword evidence="3" id="KW-1185">Reference proteome</keyword>
<name>A0A7E6FIX2_9MOLL</name>
<reference evidence="4" key="1">
    <citation type="submission" date="2025-08" db="UniProtKB">
        <authorList>
            <consortium name="RefSeq"/>
        </authorList>
    </citation>
    <scope>IDENTIFICATION</scope>
</reference>
<feature type="region of interest" description="Disordered" evidence="1">
    <location>
        <begin position="929"/>
        <end position="955"/>
    </location>
</feature>
<dbReference type="InterPro" id="IPR043522">
    <property type="entry name" value="DDIAS"/>
</dbReference>
<dbReference type="GO" id="GO:1902230">
    <property type="term" value="P:negative regulation of intrinsic apoptotic signaling pathway in response to DNA damage"/>
    <property type="evidence" value="ECO:0007669"/>
    <property type="project" value="InterPro"/>
</dbReference>
<dbReference type="Proteomes" id="UP000515154">
    <property type="component" value="Linkage group LG19"/>
</dbReference>
<dbReference type="PANTHER" id="PTHR35537:SF1">
    <property type="entry name" value="DNA DAMAGE-INDUCED APOPTOSIS SUPPRESSOR PROTEIN"/>
    <property type="match status" value="1"/>
</dbReference>
<dbReference type="GO" id="GO:0005737">
    <property type="term" value="C:cytoplasm"/>
    <property type="evidence" value="ECO:0007669"/>
    <property type="project" value="TreeGrafter"/>
</dbReference>
<dbReference type="KEGG" id="osn:118767204"/>
<sequence length="1440" mass="163285">MPSRFHALTVATVVRVRDPNVTYPYCIECYSKLRINCHSKIWRCFRCKINYNTCNIPQRYRLCLEIADGSALCGATVFGKSLEPYFGDSAEEIHSLLHSYDSNYIMNLLNGFFTGKSFLFGFKTLHPLEKSDFNMSLLSVLKCSCRKQCQTLPTDLIASQMINCNIGMACTIKILLTKNNNFKTQNTCPALIEQVLQTPIALTLTESPLFIEQTNSRSTLPLISQELIVLSYEMNPSGIQTSRNLSGVLISSSGESETPNFINSCPQRSPSFHATKSQSTQTYKSFITNCFPDLSAGNISDHLLHSYKKVPSGSHANVKHLPEVSLADNRNAEILSYASDCEDMFFENNNSSDMGHKYSLAVRIPQKEYSMECSLNVNNYNNVSYAPESEDLEAFLNSFSDSPHEHFSEFQENAELSQMQTTKSSEKQMCFLNSYNFKTTLKETSCSKSNLKMFTMAAVNKIRCEDICKSSRETGDWKTKEINILSLLSFHSSTVTYFLLNLSVPYHFLKCIWESNCRVSNNPRYKNMDKSNRSNLFTGNLTYHSKLMMPNYKLNSWSEANQLCDMRNKIVTRQPITVTDDKYLLKSADLYLSSSPAKIVTKTTVNNENISDIYSKYPIKVSSTNEYLPKFQSVERCMSAVDVIKKSSPKSSPSNSICNIFPGDFSKIADMSNIPCDSCIDVSVISSFHINRMFSENESINGNMSTSASFKQLSPFQETIHPIRCLSKQFPNQDSNLESEPSFLNESKKRKKCNQCRSYLPRCLCNDFSENKENISYNGRKEALCFPKKLGNASLSESKQFVNKILRPRNKNHHSVPTKRSQTSSTIRKSQLSDLPFADGFHSFSTNVNLRKCHSLTSTPVPHFHIYQTSYRNLPHNDSSTEENIERLFPVTPIKCSSENQKQSRPNSPSIYSVESHNSESYVLLPSGSLQQDCQESPKEEGNTSQDLYDPSTELFLSSPNPDVLPVNASEDLFSCSWKSSNQFIPQTPSSTPVSVRNICLNRRDGINNTFNQRKSKKSKYPLTKCLLKRQIFKKINNSNQFQARCQMKKLSPSNTIPKTISVPSSPMGPLNRKDSSEEILETLFSPRILSQNEFNSPRTTNYIESKEISRCNSLIIPKTMRNIFQIMEQSHESEQFCKSFPESQDLFSPEILSATQNKTKHLFTLQNTNTISIDNPFHSCFKSKPDVNQLPTPSTEVFKETLCNVTHELLDAEIHGVLNQNSTKVNCKIWNKTYLHQRTPVLYNKTLDIYASPDLFCTQPDNSNVHSHLSENFCQNIQTLPQSPDIFTSNTSVQSDSPNILAETQPDVDNSIHSPDIYNETETNSCNLLLSPDIFSPTQKSKPKYLLHSIDPLCCTPESTKHYISSPDIFFETQNTQHHMKSPDIISQTQEPFFKHKNKYSYSWNQISSPTKITDSQHKDTVYKVSTCSDLASSSDNSL</sequence>
<feature type="compositionally biased region" description="Polar residues" evidence="1">
    <location>
        <begin position="895"/>
        <end position="915"/>
    </location>
</feature>
<evidence type="ECO:0000313" key="3">
    <source>
        <dbReference type="Proteomes" id="UP000515154"/>
    </source>
</evidence>
<dbReference type="Pfam" id="PF08646">
    <property type="entry name" value="Rep_fac-A_C"/>
    <property type="match status" value="1"/>
</dbReference>
<feature type="domain" description="Replication factor A C-terminal" evidence="2">
    <location>
        <begin position="9"/>
        <end position="110"/>
    </location>
</feature>
<dbReference type="RefSeq" id="XP_036367320.1">
    <property type="nucleotide sequence ID" value="XM_036511427.1"/>
</dbReference>
<dbReference type="InterPro" id="IPR013955">
    <property type="entry name" value="Rep_factor-A_C"/>
</dbReference>
<dbReference type="PANTHER" id="PTHR35537">
    <property type="entry name" value="DNA DAMAGE-INDUCIBLE APOPTOSIS SUPPRESSOR PROTEIN DDIAS"/>
    <property type="match status" value="1"/>
</dbReference>
<dbReference type="InterPro" id="IPR012340">
    <property type="entry name" value="NA-bd_OB-fold"/>
</dbReference>
<feature type="region of interest" description="Disordered" evidence="1">
    <location>
        <begin position="894"/>
        <end position="915"/>
    </location>
</feature>
<dbReference type="Gene3D" id="2.40.50.140">
    <property type="entry name" value="Nucleic acid-binding proteins"/>
    <property type="match status" value="1"/>
</dbReference>
<evidence type="ECO:0000256" key="1">
    <source>
        <dbReference type="SAM" id="MobiDB-lite"/>
    </source>
</evidence>
<evidence type="ECO:0000313" key="4">
    <source>
        <dbReference type="RefSeq" id="XP_036367320.1"/>
    </source>
</evidence>
<gene>
    <name evidence="4" type="primary">LOC118767204</name>
</gene>
<organism evidence="3 4">
    <name type="scientific">Octopus sinensis</name>
    <name type="common">East Asian common octopus</name>
    <dbReference type="NCBI Taxonomy" id="2607531"/>
    <lineage>
        <taxon>Eukaryota</taxon>
        <taxon>Metazoa</taxon>
        <taxon>Spiralia</taxon>
        <taxon>Lophotrochozoa</taxon>
        <taxon>Mollusca</taxon>
        <taxon>Cephalopoda</taxon>
        <taxon>Coleoidea</taxon>
        <taxon>Octopodiformes</taxon>
        <taxon>Octopoda</taxon>
        <taxon>Incirrata</taxon>
        <taxon>Octopodidae</taxon>
        <taxon>Octopus</taxon>
    </lineage>
</organism>
<protein>
    <submittedName>
        <fullName evidence="4">Uncharacterized protein LOC118767204</fullName>
    </submittedName>
</protein>